<dbReference type="PROSITE" id="PS50011">
    <property type="entry name" value="PROTEIN_KINASE_DOM"/>
    <property type="match status" value="1"/>
</dbReference>
<name>A0A6J4NCQ6_9BACT</name>
<dbReference type="GO" id="GO:0004672">
    <property type="term" value="F:protein kinase activity"/>
    <property type="evidence" value="ECO:0007669"/>
    <property type="project" value="InterPro"/>
</dbReference>
<dbReference type="Gene3D" id="1.10.510.10">
    <property type="entry name" value="Transferase(Phosphotransferase) domain 1"/>
    <property type="match status" value="1"/>
</dbReference>
<sequence>MRDRSQREPLDLRKTLGVALQIARTLNAAPSTGILHRDIKPENVMLRDDSQAKVLDFGRS</sequence>
<dbReference type="SUPFAM" id="SSF56112">
    <property type="entry name" value="Protein kinase-like (PK-like)"/>
    <property type="match status" value="1"/>
</dbReference>
<dbReference type="InterPro" id="IPR011009">
    <property type="entry name" value="Kinase-like_dom_sf"/>
</dbReference>
<dbReference type="InterPro" id="IPR000719">
    <property type="entry name" value="Prot_kinase_dom"/>
</dbReference>
<organism evidence="2">
    <name type="scientific">uncultured Pyrinomonadaceae bacterium</name>
    <dbReference type="NCBI Taxonomy" id="2283094"/>
    <lineage>
        <taxon>Bacteria</taxon>
        <taxon>Pseudomonadati</taxon>
        <taxon>Acidobacteriota</taxon>
        <taxon>Blastocatellia</taxon>
        <taxon>Blastocatellales</taxon>
        <taxon>Pyrinomonadaceae</taxon>
        <taxon>environmental samples</taxon>
    </lineage>
</organism>
<accession>A0A6J4NCQ6</accession>
<evidence type="ECO:0000259" key="1">
    <source>
        <dbReference type="PROSITE" id="PS50011"/>
    </source>
</evidence>
<dbReference type="Pfam" id="PF00069">
    <property type="entry name" value="Pkinase"/>
    <property type="match status" value="1"/>
</dbReference>
<feature type="domain" description="Protein kinase" evidence="1">
    <location>
        <begin position="1"/>
        <end position="60"/>
    </location>
</feature>
<dbReference type="PROSITE" id="PS00108">
    <property type="entry name" value="PROTEIN_KINASE_ST"/>
    <property type="match status" value="1"/>
</dbReference>
<dbReference type="InterPro" id="IPR008271">
    <property type="entry name" value="Ser/Thr_kinase_AS"/>
</dbReference>
<reference evidence="2" key="1">
    <citation type="submission" date="2020-02" db="EMBL/GenBank/DDBJ databases">
        <authorList>
            <person name="Meier V. D."/>
        </authorList>
    </citation>
    <scope>NUCLEOTIDE SEQUENCE</scope>
    <source>
        <strain evidence="2">AVDCRST_MAG74</strain>
    </source>
</reference>
<dbReference type="EMBL" id="CADCUR010000018">
    <property type="protein sequence ID" value="CAA9379187.1"/>
    <property type="molecule type" value="Genomic_DNA"/>
</dbReference>
<dbReference type="AlphaFoldDB" id="A0A6J4NCQ6"/>
<dbReference type="GO" id="GO:0005524">
    <property type="term" value="F:ATP binding"/>
    <property type="evidence" value="ECO:0007669"/>
    <property type="project" value="InterPro"/>
</dbReference>
<proteinExistence type="predicted"/>
<protein>
    <recommendedName>
        <fullName evidence="1">Protein kinase domain-containing protein</fullName>
    </recommendedName>
</protein>
<gene>
    <name evidence="2" type="ORF">AVDCRST_MAG74-234</name>
</gene>
<evidence type="ECO:0000313" key="2">
    <source>
        <dbReference type="EMBL" id="CAA9379187.1"/>
    </source>
</evidence>